<reference evidence="2" key="1">
    <citation type="submission" date="2020-11" db="EMBL/GenBank/DDBJ databases">
        <authorList>
            <person name="Tran Van P."/>
        </authorList>
    </citation>
    <scope>NUCLEOTIDE SEQUENCE</scope>
</reference>
<keyword evidence="1" id="KW-0175">Coiled coil</keyword>
<dbReference type="EMBL" id="OC324967">
    <property type="protein sequence ID" value="CAD7414711.1"/>
    <property type="molecule type" value="Genomic_DNA"/>
</dbReference>
<sequence length="80" mass="9282">MYESQAAEYKFDLERVSHELNDAKKKYFVQKRREQKEKERAQEALEPVVNETSLNKPRFTGGGFNMAAIPTKVQTVGYQV</sequence>
<evidence type="ECO:0000313" key="2">
    <source>
        <dbReference type="EMBL" id="CAD7414711.1"/>
    </source>
</evidence>
<accession>A0A7R9HBB6</accession>
<protein>
    <submittedName>
        <fullName evidence="2">Uncharacterized protein</fullName>
    </submittedName>
</protein>
<evidence type="ECO:0000256" key="1">
    <source>
        <dbReference type="SAM" id="Coils"/>
    </source>
</evidence>
<feature type="coiled-coil region" evidence="1">
    <location>
        <begin position="6"/>
        <end position="44"/>
    </location>
</feature>
<dbReference type="AlphaFoldDB" id="A0A7R9HBB6"/>
<organism evidence="2">
    <name type="scientific">Timema cristinae</name>
    <name type="common">Walking stick</name>
    <dbReference type="NCBI Taxonomy" id="61476"/>
    <lineage>
        <taxon>Eukaryota</taxon>
        <taxon>Metazoa</taxon>
        <taxon>Ecdysozoa</taxon>
        <taxon>Arthropoda</taxon>
        <taxon>Hexapoda</taxon>
        <taxon>Insecta</taxon>
        <taxon>Pterygota</taxon>
        <taxon>Neoptera</taxon>
        <taxon>Polyneoptera</taxon>
        <taxon>Phasmatodea</taxon>
        <taxon>Timematodea</taxon>
        <taxon>Timematoidea</taxon>
        <taxon>Timematidae</taxon>
        <taxon>Timema</taxon>
    </lineage>
</organism>
<proteinExistence type="predicted"/>
<gene>
    <name evidence="2" type="ORF">TCEB3V08_LOCUS12196</name>
</gene>
<name>A0A7R9HBB6_TIMCR</name>